<evidence type="ECO:0000313" key="2">
    <source>
        <dbReference type="Proteomes" id="UP000789901"/>
    </source>
</evidence>
<dbReference type="EMBL" id="CAJVQB010006229">
    <property type="protein sequence ID" value="CAG8680026.1"/>
    <property type="molecule type" value="Genomic_DNA"/>
</dbReference>
<name>A0ABN7UWH1_GIGMA</name>
<evidence type="ECO:0000313" key="1">
    <source>
        <dbReference type="EMBL" id="CAG8680026.1"/>
    </source>
</evidence>
<proteinExistence type="predicted"/>
<protein>
    <submittedName>
        <fullName evidence="1">44585_t:CDS:1</fullName>
    </submittedName>
</protein>
<keyword evidence="2" id="KW-1185">Reference proteome</keyword>
<comment type="caution">
    <text evidence="1">The sequence shown here is derived from an EMBL/GenBank/DDBJ whole genome shotgun (WGS) entry which is preliminary data.</text>
</comment>
<reference evidence="1 2" key="1">
    <citation type="submission" date="2021-06" db="EMBL/GenBank/DDBJ databases">
        <authorList>
            <person name="Kallberg Y."/>
            <person name="Tangrot J."/>
            <person name="Rosling A."/>
        </authorList>
    </citation>
    <scope>NUCLEOTIDE SEQUENCE [LARGE SCALE GENOMIC DNA]</scope>
    <source>
        <strain evidence="1 2">120-4 pot B 10/14</strain>
    </source>
</reference>
<gene>
    <name evidence="1" type="ORF">GMARGA_LOCUS10903</name>
</gene>
<dbReference type="Proteomes" id="UP000789901">
    <property type="component" value="Unassembled WGS sequence"/>
</dbReference>
<accession>A0ABN7UWH1</accession>
<organism evidence="1 2">
    <name type="scientific">Gigaspora margarita</name>
    <dbReference type="NCBI Taxonomy" id="4874"/>
    <lineage>
        <taxon>Eukaryota</taxon>
        <taxon>Fungi</taxon>
        <taxon>Fungi incertae sedis</taxon>
        <taxon>Mucoromycota</taxon>
        <taxon>Glomeromycotina</taxon>
        <taxon>Glomeromycetes</taxon>
        <taxon>Diversisporales</taxon>
        <taxon>Gigasporaceae</taxon>
        <taxon>Gigaspora</taxon>
    </lineage>
</organism>
<sequence length="76" mass="8686">MANGGLLQWLIMGFFNAKGITTDLWFLHSDGPYIGIIARWIDSKNWSLKEALLICKKINKKHTDNNIKNALDKVIE</sequence>